<evidence type="ECO:0000313" key="3">
    <source>
        <dbReference type="Proteomes" id="UP001195963"/>
    </source>
</evidence>
<accession>A0ABS7DXK3</accession>
<proteinExistence type="predicted"/>
<organism evidence="2 3">
    <name type="scientific">Shewanella nanhaiensis</name>
    <dbReference type="NCBI Taxonomy" id="2864872"/>
    <lineage>
        <taxon>Bacteria</taxon>
        <taxon>Pseudomonadati</taxon>
        <taxon>Pseudomonadota</taxon>
        <taxon>Gammaproteobacteria</taxon>
        <taxon>Alteromonadales</taxon>
        <taxon>Shewanellaceae</taxon>
        <taxon>Shewanella</taxon>
    </lineage>
</organism>
<dbReference type="Proteomes" id="UP001195963">
    <property type="component" value="Unassembled WGS sequence"/>
</dbReference>
<dbReference type="EMBL" id="JAHZST010000001">
    <property type="protein sequence ID" value="MBW8182165.1"/>
    <property type="molecule type" value="Genomic_DNA"/>
</dbReference>
<protein>
    <submittedName>
        <fullName evidence="2">Uncharacterized protein</fullName>
    </submittedName>
</protein>
<name>A0ABS7DXK3_9GAMM</name>
<keyword evidence="3" id="KW-1185">Reference proteome</keyword>
<evidence type="ECO:0000313" key="2">
    <source>
        <dbReference type="EMBL" id="MBW8182165.1"/>
    </source>
</evidence>
<evidence type="ECO:0000256" key="1">
    <source>
        <dbReference type="SAM" id="SignalP"/>
    </source>
</evidence>
<sequence length="111" mass="12154">MKKIFLAGLVSCVFAGSAMADTLETDDAIGMASLMMCSTFYSENEMVIEGTIVNRSMSAHRDAGIDEMIMTPETSANLDKYVAQFQAADKEQSMKLCDAALKYARESNFVK</sequence>
<keyword evidence="1" id="KW-0732">Signal</keyword>
<comment type="caution">
    <text evidence="2">The sequence shown here is derived from an EMBL/GenBank/DDBJ whole genome shotgun (WGS) entry which is preliminary data.</text>
</comment>
<gene>
    <name evidence="2" type="ORF">K0625_00675</name>
</gene>
<reference evidence="2 3" key="1">
    <citation type="submission" date="2021-07" db="EMBL/GenBank/DDBJ databases">
        <title>Shewanella sp. nov, isolated from SCS.</title>
        <authorList>
            <person name="Cao W.R."/>
        </authorList>
    </citation>
    <scope>NUCLEOTIDE SEQUENCE [LARGE SCALE GENOMIC DNA]</scope>
    <source>
        <strain evidence="2 3">NR704-98</strain>
    </source>
</reference>
<dbReference type="RefSeq" id="WP_220107903.1">
    <property type="nucleotide sequence ID" value="NZ_JAHZST010000001.1"/>
</dbReference>
<feature type="chain" id="PRO_5047369834" evidence="1">
    <location>
        <begin position="21"/>
        <end position="111"/>
    </location>
</feature>
<feature type="signal peptide" evidence="1">
    <location>
        <begin position="1"/>
        <end position="20"/>
    </location>
</feature>